<proteinExistence type="predicted"/>
<sequence length="433" mass="49400">MNLLQIFVLILPFVLVSGYDDLRSRQLFSMSAAGLAADPTICMKKTFPDTNWSLIKTETAFDVLYKMNITVFAIINHDEKKIIISFAVDEPDVFAIINHDEKQIIISFAVDEPDDEKNIEQMFKTSKPVEFHNFGNVQSIFFELEEQIWDGVHAIVAAENYLEYSTTFTGYSFGGAIATLAAMRTIARGFRTSEKIELYTFGEPRVGTLVFANSVDREIPQKFRITHSGDPIVHIPKCIQKDEKKIEQMFKTSKPVEFHNFGNVQSIFFELEEQVWDGVHAIVAAENYLEYSTTFTGYSFGGAIATLAAMRTIARGFRTSEKIELYTFGEPRVGTLVFANSVDREIPQKFRITHSGDPIVHMPKCIQKGEFSCSINEPNGPIHHGTEIFYDNDMKFGANYLKCTLKDEDENCANKKINQLDFKNHQYYFQFQK</sequence>
<name>A0AC34QJ21_9BILA</name>
<accession>A0AC34QJ21</accession>
<evidence type="ECO:0000313" key="1">
    <source>
        <dbReference type="Proteomes" id="UP000887576"/>
    </source>
</evidence>
<protein>
    <submittedName>
        <fullName evidence="2">Fungal lipase-like domain-containing protein</fullName>
    </submittedName>
</protein>
<evidence type="ECO:0000313" key="2">
    <source>
        <dbReference type="WBParaSite" id="JU765_v2.g16758.t1"/>
    </source>
</evidence>
<dbReference type="WBParaSite" id="JU765_v2.g16758.t1">
    <property type="protein sequence ID" value="JU765_v2.g16758.t1"/>
    <property type="gene ID" value="JU765_v2.g16758"/>
</dbReference>
<dbReference type="Proteomes" id="UP000887576">
    <property type="component" value="Unplaced"/>
</dbReference>
<organism evidence="1 2">
    <name type="scientific">Panagrolaimus sp. JU765</name>
    <dbReference type="NCBI Taxonomy" id="591449"/>
    <lineage>
        <taxon>Eukaryota</taxon>
        <taxon>Metazoa</taxon>
        <taxon>Ecdysozoa</taxon>
        <taxon>Nematoda</taxon>
        <taxon>Chromadorea</taxon>
        <taxon>Rhabditida</taxon>
        <taxon>Tylenchina</taxon>
        <taxon>Panagrolaimomorpha</taxon>
        <taxon>Panagrolaimoidea</taxon>
        <taxon>Panagrolaimidae</taxon>
        <taxon>Panagrolaimus</taxon>
    </lineage>
</organism>
<reference evidence="2" key="1">
    <citation type="submission" date="2022-11" db="UniProtKB">
        <authorList>
            <consortium name="WormBaseParasite"/>
        </authorList>
    </citation>
    <scope>IDENTIFICATION</scope>
</reference>